<evidence type="ECO:0000313" key="1">
    <source>
        <dbReference type="EMBL" id="ATA53908.1"/>
    </source>
</evidence>
<gene>
    <name evidence="1" type="ORF">CKY39_12275</name>
</gene>
<proteinExistence type="predicted"/>
<evidence type="ECO:0008006" key="3">
    <source>
        <dbReference type="Google" id="ProtNLM"/>
    </source>
</evidence>
<dbReference type="RefSeq" id="WP_095744649.1">
    <property type="nucleotide sequence ID" value="NZ_CP023284.1"/>
</dbReference>
<organism evidence="1 2">
    <name type="scientific">Variovorax boronicumulans</name>
    <dbReference type="NCBI Taxonomy" id="436515"/>
    <lineage>
        <taxon>Bacteria</taxon>
        <taxon>Pseudomonadati</taxon>
        <taxon>Pseudomonadota</taxon>
        <taxon>Betaproteobacteria</taxon>
        <taxon>Burkholderiales</taxon>
        <taxon>Comamonadaceae</taxon>
        <taxon>Variovorax</taxon>
    </lineage>
</organism>
<dbReference type="Gene3D" id="1.10.10.10">
    <property type="entry name" value="Winged helix-like DNA-binding domain superfamily/Winged helix DNA-binding domain"/>
    <property type="match status" value="1"/>
</dbReference>
<protein>
    <recommendedName>
        <fullName evidence="3">Helix-turn-helix domain-containing protein</fullName>
    </recommendedName>
</protein>
<reference evidence="1 2" key="1">
    <citation type="submission" date="2017-09" db="EMBL/GenBank/DDBJ databases">
        <title>The diverse metabolic capabilities of V. boronicumulans make it an excellent choice for continued studies on novel biodegradation.</title>
        <authorList>
            <person name="Sun S."/>
        </authorList>
    </citation>
    <scope>NUCLEOTIDE SEQUENCE [LARGE SCALE GENOMIC DNA]</scope>
    <source>
        <strain evidence="1 2">J1</strain>
    </source>
</reference>
<dbReference type="InterPro" id="IPR036388">
    <property type="entry name" value="WH-like_DNA-bd_sf"/>
</dbReference>
<accession>A0A250DHS0</accession>
<dbReference type="KEGG" id="vbo:CKY39_12275"/>
<sequence length="297" mass="33030">MSIKVMTMVFDRYPVGGSERLLALAIADHAHDDGTHIYPAIDTLASKTMQSRSTVQRQIAKMLAIGWLERVGSKTGRGYVNEYRISSAWIRGELLPSQVAPPLVTDVEPSYPQAGQIDTLISAQKGVIQSEKGVIHDVKGVTAMTPESSEPPKNRTPLPPEGGATGFDQVFAEYPNHANRAKAERRWRRLGPDAALQQAMLAAIAVQRHCVKWTKDSGQFVPEFHTWLRNAGWRDDVSERGSVVPWDTNRSTIEAKAAELGMAPWNERDLSVNRESFHAYTERVRRLVEQEAECAST</sequence>
<dbReference type="AlphaFoldDB" id="A0A250DHS0"/>
<dbReference type="EMBL" id="CP023284">
    <property type="protein sequence ID" value="ATA53908.1"/>
    <property type="molecule type" value="Genomic_DNA"/>
</dbReference>
<name>A0A250DHS0_9BURK</name>
<dbReference type="Pfam" id="PF13730">
    <property type="entry name" value="HTH_36"/>
    <property type="match status" value="1"/>
</dbReference>
<dbReference type="Proteomes" id="UP000217154">
    <property type="component" value="Chromosome"/>
</dbReference>
<evidence type="ECO:0000313" key="2">
    <source>
        <dbReference type="Proteomes" id="UP000217154"/>
    </source>
</evidence>